<dbReference type="Gene3D" id="1.25.40.20">
    <property type="entry name" value="Ankyrin repeat-containing domain"/>
    <property type="match status" value="7"/>
</dbReference>
<sequence length="649" mass="71058">MLEQGADVNLQHCAGTPLNRAARRGHLSCVRALVDHGADVGLSGHFNCQSCKPLHAAASNGHYEVIQFLIDRGADVNATREQGSTPLHDAARFGHPEVAELLLQHGAQVNVRNAHSRTAVYYAAKEGMLDALRWLLEAVVEYYHYRGYYYNKRFYPKDAVEYLNLKQNSVNTLNMADLQDLRRCLLENDVDAMKQIVENRPAGNLKLRHLKLLKVLLDAGANTEILDKYECGPIEQAIINADEECISFLLKHGTVVNRAGQIDDAGGTPLHDVRTSDCARLLVDHGADVTAVTKNGRSVLFSPSDRYGEGACVQFLIDKGVDLLKEDENGVSPLDLAVERWYYDCSYENDDGGLEAVKILMQHGAKLKNTDGDFNKAVKSRHLGLALALLRSGRDVNAVGEDGLTALFCAVQTYFTRAVEMLLEEGADPNVKCNKVSPLYTALVKGFEGCARVLLLAGAVAEPDIYNSALSMRIYRNLLKQLNMVDQRDSEGNSQLHIECYRCASILDLVEAGADTNVVDQLGVSPLHIACYAGNTSHVQLLIENKADPNKKDVTGLSPLHFAAFKGHHDVAVALLENGADANAPDEKGRTPAHVAAQYGCSKYLEQLLTRGAQVNVKDKLGWSPLHEAERSESTDCIDLLVKHGADTT</sequence>
<comment type="caution">
    <text evidence="4">The sequence shown here is derived from an EMBL/GenBank/DDBJ whole genome shotgun (WGS) entry which is preliminary data.</text>
</comment>
<keyword evidence="2 3" id="KW-0040">ANK repeat</keyword>
<feature type="repeat" description="ANK" evidence="3">
    <location>
        <begin position="621"/>
        <end position="649"/>
    </location>
</feature>
<name>A0AAD8A4R6_DIPPU</name>
<dbReference type="SUPFAM" id="SSF48403">
    <property type="entry name" value="Ankyrin repeat"/>
    <property type="match status" value="2"/>
</dbReference>
<dbReference type="PROSITE" id="PS50297">
    <property type="entry name" value="ANK_REP_REGION"/>
    <property type="match status" value="8"/>
</dbReference>
<gene>
    <name evidence="4" type="ORF">L9F63_001128</name>
</gene>
<dbReference type="Pfam" id="PF00023">
    <property type="entry name" value="Ank"/>
    <property type="match status" value="2"/>
</dbReference>
<organism evidence="4 5">
    <name type="scientific">Diploptera punctata</name>
    <name type="common">Pacific beetle cockroach</name>
    <dbReference type="NCBI Taxonomy" id="6984"/>
    <lineage>
        <taxon>Eukaryota</taxon>
        <taxon>Metazoa</taxon>
        <taxon>Ecdysozoa</taxon>
        <taxon>Arthropoda</taxon>
        <taxon>Hexapoda</taxon>
        <taxon>Insecta</taxon>
        <taxon>Pterygota</taxon>
        <taxon>Neoptera</taxon>
        <taxon>Polyneoptera</taxon>
        <taxon>Dictyoptera</taxon>
        <taxon>Blattodea</taxon>
        <taxon>Blaberoidea</taxon>
        <taxon>Blaberidae</taxon>
        <taxon>Diplopterinae</taxon>
        <taxon>Diploptera</taxon>
    </lineage>
</organism>
<dbReference type="Pfam" id="PF12796">
    <property type="entry name" value="Ank_2"/>
    <property type="match status" value="5"/>
</dbReference>
<feature type="repeat" description="ANK" evidence="3">
    <location>
        <begin position="402"/>
        <end position="434"/>
    </location>
</feature>
<evidence type="ECO:0000256" key="3">
    <source>
        <dbReference type="PROSITE-ProRule" id="PRU00023"/>
    </source>
</evidence>
<dbReference type="PANTHER" id="PTHR24161:SF119">
    <property type="entry name" value="ANKYRIN REPEAT DOMAIN 44"/>
    <property type="match status" value="1"/>
</dbReference>
<reference evidence="4" key="1">
    <citation type="journal article" date="2023" name="IScience">
        <title>Live-bearing cockroach genome reveals convergent evolutionary mechanisms linked to viviparity in insects and beyond.</title>
        <authorList>
            <person name="Fouks B."/>
            <person name="Harrison M.C."/>
            <person name="Mikhailova A.A."/>
            <person name="Marchal E."/>
            <person name="English S."/>
            <person name="Carruthers M."/>
            <person name="Jennings E.C."/>
            <person name="Chiamaka E.L."/>
            <person name="Frigard R.A."/>
            <person name="Pippel M."/>
            <person name="Attardo G.M."/>
            <person name="Benoit J.B."/>
            <person name="Bornberg-Bauer E."/>
            <person name="Tobe S.S."/>
        </authorList>
    </citation>
    <scope>NUCLEOTIDE SEQUENCE</scope>
    <source>
        <strain evidence="4">Stay&amp;Tobe</strain>
    </source>
</reference>
<feature type="non-terminal residue" evidence="4">
    <location>
        <position position="649"/>
    </location>
</feature>
<feature type="repeat" description="ANK" evidence="3">
    <location>
        <begin position="555"/>
        <end position="587"/>
    </location>
</feature>
<feature type="repeat" description="ANK" evidence="3">
    <location>
        <begin position="82"/>
        <end position="114"/>
    </location>
</feature>
<dbReference type="SMART" id="SM00248">
    <property type="entry name" value="ANK"/>
    <property type="match status" value="16"/>
</dbReference>
<dbReference type="PRINTS" id="PR01415">
    <property type="entry name" value="ANKYRIN"/>
</dbReference>
<dbReference type="EMBL" id="JASPKZ010003840">
    <property type="protein sequence ID" value="KAJ9592338.1"/>
    <property type="molecule type" value="Genomic_DNA"/>
</dbReference>
<dbReference type="InterPro" id="IPR036770">
    <property type="entry name" value="Ankyrin_rpt-contain_sf"/>
</dbReference>
<keyword evidence="1" id="KW-0677">Repeat</keyword>
<feature type="repeat" description="ANK" evidence="3">
    <location>
        <begin position="49"/>
        <end position="81"/>
    </location>
</feature>
<feature type="repeat" description="ANK" evidence="3">
    <location>
        <begin position="588"/>
        <end position="620"/>
    </location>
</feature>
<dbReference type="Proteomes" id="UP001233999">
    <property type="component" value="Unassembled WGS sequence"/>
</dbReference>
<dbReference type="PROSITE" id="PS50088">
    <property type="entry name" value="ANK_REPEAT"/>
    <property type="match status" value="8"/>
</dbReference>
<dbReference type="PANTHER" id="PTHR24161">
    <property type="entry name" value="ANK_REP_REGION DOMAIN-CONTAINING PROTEIN-RELATED"/>
    <property type="match status" value="1"/>
</dbReference>
<dbReference type="AlphaFoldDB" id="A0AAD8A4R6"/>
<dbReference type="InterPro" id="IPR002110">
    <property type="entry name" value="Ankyrin_rpt"/>
</dbReference>
<evidence type="ECO:0000256" key="1">
    <source>
        <dbReference type="ARBA" id="ARBA00022737"/>
    </source>
</evidence>
<protein>
    <submittedName>
        <fullName evidence="4">Uncharacterized protein</fullName>
    </submittedName>
</protein>
<accession>A0AAD8A4R6</accession>
<keyword evidence="5" id="KW-1185">Reference proteome</keyword>
<feature type="repeat" description="ANK" evidence="3">
    <location>
        <begin position="522"/>
        <end position="554"/>
    </location>
</feature>
<proteinExistence type="predicted"/>
<evidence type="ECO:0000313" key="5">
    <source>
        <dbReference type="Proteomes" id="UP001233999"/>
    </source>
</evidence>
<reference evidence="4" key="2">
    <citation type="submission" date="2023-05" db="EMBL/GenBank/DDBJ databases">
        <authorList>
            <person name="Fouks B."/>
        </authorList>
    </citation>
    <scope>NUCLEOTIDE SEQUENCE</scope>
    <source>
        <strain evidence="4">Stay&amp;Tobe</strain>
        <tissue evidence="4">Testes</tissue>
    </source>
</reference>
<feature type="repeat" description="ANK" evidence="3">
    <location>
        <begin position="13"/>
        <end position="45"/>
    </location>
</feature>
<evidence type="ECO:0000313" key="4">
    <source>
        <dbReference type="EMBL" id="KAJ9592338.1"/>
    </source>
</evidence>
<evidence type="ECO:0000256" key="2">
    <source>
        <dbReference type="ARBA" id="ARBA00023043"/>
    </source>
</evidence>